<dbReference type="InterPro" id="IPR006194">
    <property type="entry name" value="Gly-tRNA-synth_heterodimer"/>
</dbReference>
<dbReference type="Gene3D" id="1.20.58.180">
    <property type="entry name" value="Class II aaRS and biotin synthetases, domain 2"/>
    <property type="match status" value="1"/>
</dbReference>
<dbReference type="NCBIfam" id="TIGR00388">
    <property type="entry name" value="glyQ"/>
    <property type="match status" value="1"/>
</dbReference>
<keyword evidence="4 9" id="KW-0547">Nucleotide-binding</keyword>
<keyword evidence="5 9" id="KW-0067">ATP-binding</keyword>
<comment type="similarity">
    <text evidence="1 9">Belongs to the class-II aminoacyl-tRNA synthetase family.</text>
</comment>
<keyword evidence="9" id="KW-0963">Cytoplasm</keyword>
<dbReference type="InterPro" id="IPR045864">
    <property type="entry name" value="aa-tRNA-synth_II/BPL/LPL"/>
</dbReference>
<dbReference type="GO" id="GO:0004820">
    <property type="term" value="F:glycine-tRNA ligase activity"/>
    <property type="evidence" value="ECO:0007669"/>
    <property type="project" value="UniProtKB-EC"/>
</dbReference>
<dbReference type="EC" id="6.1.1.14" evidence="9"/>
<accession>A0ABZ2GYZ3</accession>
<dbReference type="HAMAP" id="MF_00254">
    <property type="entry name" value="Gly_tRNA_synth_alpha"/>
    <property type="match status" value="1"/>
</dbReference>
<dbReference type="PROSITE" id="PS50861">
    <property type="entry name" value="AA_TRNA_LIGASE_II_GLYAB"/>
    <property type="match status" value="1"/>
</dbReference>
<dbReference type="Proteomes" id="UP001368618">
    <property type="component" value="Chromosome"/>
</dbReference>
<evidence type="ECO:0000256" key="5">
    <source>
        <dbReference type="ARBA" id="ARBA00022840"/>
    </source>
</evidence>
<dbReference type="PANTHER" id="PTHR30075">
    <property type="entry name" value="GLYCYL-TRNA SYNTHETASE"/>
    <property type="match status" value="1"/>
</dbReference>
<evidence type="ECO:0000256" key="4">
    <source>
        <dbReference type="ARBA" id="ARBA00022741"/>
    </source>
</evidence>
<dbReference type="PRINTS" id="PR01044">
    <property type="entry name" value="TRNASYNTHGA"/>
</dbReference>
<dbReference type="NCBIfam" id="NF006827">
    <property type="entry name" value="PRK09348.1"/>
    <property type="match status" value="1"/>
</dbReference>
<keyword evidence="11" id="KW-1185">Reference proteome</keyword>
<evidence type="ECO:0000313" key="11">
    <source>
        <dbReference type="Proteomes" id="UP001368618"/>
    </source>
</evidence>
<evidence type="ECO:0000256" key="8">
    <source>
        <dbReference type="ARBA" id="ARBA00047937"/>
    </source>
</evidence>
<organism evidence="10 11">
    <name type="scientific">Candidatus Legionella polyplacis</name>
    <dbReference type="NCBI Taxonomy" id="2005262"/>
    <lineage>
        <taxon>Bacteria</taxon>
        <taxon>Pseudomonadati</taxon>
        <taxon>Pseudomonadota</taxon>
        <taxon>Gammaproteobacteria</taxon>
        <taxon>Legionellales</taxon>
        <taxon>Legionellaceae</taxon>
        <taxon>Legionella</taxon>
    </lineage>
</organism>
<comment type="subcellular location">
    <subcellularLocation>
        <location evidence="9">Cytoplasm</location>
    </subcellularLocation>
</comment>
<dbReference type="Gene3D" id="3.30.930.10">
    <property type="entry name" value="Bira Bifunctional Protein, Domain 2"/>
    <property type="match status" value="1"/>
</dbReference>
<gene>
    <name evidence="9 10" type="primary">glyQ</name>
    <name evidence="10" type="ORF">RQL39_02415</name>
</gene>
<dbReference type="EMBL" id="CP135137">
    <property type="protein sequence ID" value="WWR11516.1"/>
    <property type="molecule type" value="Genomic_DNA"/>
</dbReference>
<proteinExistence type="inferred from homology"/>
<dbReference type="RefSeq" id="WP_338516090.1">
    <property type="nucleotide sequence ID" value="NZ_CP135137.1"/>
</dbReference>
<dbReference type="InterPro" id="IPR002310">
    <property type="entry name" value="Gly-tRNA_ligase_asu"/>
</dbReference>
<comment type="catalytic activity">
    <reaction evidence="8 9">
        <text>tRNA(Gly) + glycine + ATP = glycyl-tRNA(Gly) + AMP + diphosphate</text>
        <dbReference type="Rhea" id="RHEA:16013"/>
        <dbReference type="Rhea" id="RHEA-COMP:9664"/>
        <dbReference type="Rhea" id="RHEA-COMP:9683"/>
        <dbReference type="ChEBI" id="CHEBI:30616"/>
        <dbReference type="ChEBI" id="CHEBI:33019"/>
        <dbReference type="ChEBI" id="CHEBI:57305"/>
        <dbReference type="ChEBI" id="CHEBI:78442"/>
        <dbReference type="ChEBI" id="CHEBI:78522"/>
        <dbReference type="ChEBI" id="CHEBI:456215"/>
        <dbReference type="EC" id="6.1.1.14"/>
    </reaction>
</comment>
<evidence type="ECO:0000256" key="1">
    <source>
        <dbReference type="ARBA" id="ARBA00008226"/>
    </source>
</evidence>
<evidence type="ECO:0000256" key="3">
    <source>
        <dbReference type="ARBA" id="ARBA00022598"/>
    </source>
</evidence>
<evidence type="ECO:0000313" key="10">
    <source>
        <dbReference type="EMBL" id="WWR11516.1"/>
    </source>
</evidence>
<dbReference type="Pfam" id="PF02091">
    <property type="entry name" value="tRNA-synt_2e"/>
    <property type="match status" value="1"/>
</dbReference>
<keyword evidence="6 9" id="KW-0648">Protein biosynthesis</keyword>
<name>A0ABZ2GYZ3_9GAMM</name>
<dbReference type="PANTHER" id="PTHR30075:SF2">
    <property type="entry name" value="GLYCINE--TRNA LIGASE, CHLOROPLASTIC_MITOCHONDRIAL 2"/>
    <property type="match status" value="1"/>
</dbReference>
<evidence type="ECO:0000256" key="6">
    <source>
        <dbReference type="ARBA" id="ARBA00022917"/>
    </source>
</evidence>
<comment type="subunit">
    <text evidence="2 9">Tetramer of two alpha and two beta subunits.</text>
</comment>
<reference evidence="10" key="1">
    <citation type="submission" date="2023-09" db="EMBL/GenBank/DDBJ databases">
        <title>Genomes of two closely related lineages of the louse Polyplax serrata with different host specificities.</title>
        <authorList>
            <person name="Martinu J."/>
            <person name="Tarabai H."/>
            <person name="Stefka J."/>
            <person name="Hypsa V."/>
        </authorList>
    </citation>
    <scope>NUCLEOTIDE SEQUENCE [LARGE SCALE GENOMIC DNA]</scope>
    <source>
        <strain evidence="10">98ZLc_SE</strain>
    </source>
</reference>
<keyword evidence="7 9" id="KW-0030">Aminoacyl-tRNA synthetase</keyword>
<sequence length="297" mass="34799">MSSIVTFQDIFIKLQEFWINNGCLLLQPLDMEVGAGTFHPASFFRTIGPEPWFVSFFQPSRRPLDGRYGNSCNRLQYYYQFQVIIKPSPDNVQEMYFDSLKYLNIDLSINDIQFIEDNWESPTLGACGVGWEIRQNGLEISQFTYFQQMGGLTCDPISIELTYGLERISMLILDVDNIFDIPWTKTKQGEIISYKEIFYQNEVEMSLYNFKLVNTDNLLKNFEFYQNEANKLISIGLIIPAYEMVIKASHLFNLLEARKIFSVNERQNYIFKIRKLSTLIANIYFIQRKNLGFPLKK</sequence>
<dbReference type="SUPFAM" id="SSF55681">
    <property type="entry name" value="Class II aaRS and biotin synthetases"/>
    <property type="match status" value="1"/>
</dbReference>
<evidence type="ECO:0000256" key="9">
    <source>
        <dbReference type="HAMAP-Rule" id="MF_00254"/>
    </source>
</evidence>
<evidence type="ECO:0000256" key="7">
    <source>
        <dbReference type="ARBA" id="ARBA00023146"/>
    </source>
</evidence>
<keyword evidence="3 9" id="KW-0436">Ligase</keyword>
<evidence type="ECO:0000256" key="2">
    <source>
        <dbReference type="ARBA" id="ARBA00011209"/>
    </source>
</evidence>
<protein>
    <recommendedName>
        <fullName evidence="9">Glycine--tRNA ligase alpha subunit</fullName>
        <ecNumber evidence="9">6.1.1.14</ecNumber>
    </recommendedName>
    <alternativeName>
        <fullName evidence="9">Glycyl-tRNA synthetase alpha subunit</fullName>
        <shortName evidence="9">GlyRS</shortName>
    </alternativeName>
</protein>